<evidence type="ECO:0000313" key="3">
    <source>
        <dbReference type="Proteomes" id="UP000283543"/>
    </source>
</evidence>
<sequence>MCPAPAAILVTSSSSSAVPPTPPPTLTCAHPPRHKTLASLNPTVTKDESADHHCITKNRALVARCKHPVTVPCMKHTLAWLHSHDLSHHTIPSSFLQSLLHWFHDRPGNTTPPLSLGWGSGNLTFSWSDRSFGVLNAPLYADIAVARRILTVASEEGGFISATRSQRSEFSSWFAEFLDAVRSCDELKHQLLVEKARLSSKVTQVTTSYDRVRLIYEGAQKHDVAAYGASLLQCLDEVDAVLRDEERAVDAVNLTASTETLENAAFSLLFGRLNKRTNDSHVYVAKLMAWMRQTLSRDDFDAFFQLLQPRVKESLAKNWKPYARHMQRLEPFQGSADDGTSGGKGFTRSRAVSSDQSHNQQHQHP</sequence>
<dbReference type="AlphaFoldDB" id="A0A3R7DEW5"/>
<reference evidence="2 3" key="1">
    <citation type="submission" date="2018-08" db="EMBL/GenBank/DDBJ databases">
        <title>Aphanomyces genome sequencing and annotation.</title>
        <authorList>
            <person name="Minardi D."/>
            <person name="Oidtmann B."/>
            <person name="Van Der Giezen M."/>
            <person name="Studholme D.J."/>
        </authorList>
    </citation>
    <scope>NUCLEOTIDE SEQUENCE [LARGE SCALE GENOMIC DNA]</scope>
    <source>
        <strain evidence="2 3">Si</strain>
    </source>
</reference>
<protein>
    <submittedName>
        <fullName evidence="2">Uncharacterized protein</fullName>
    </submittedName>
</protein>
<dbReference type="Proteomes" id="UP000283543">
    <property type="component" value="Unassembled WGS sequence"/>
</dbReference>
<feature type="region of interest" description="Disordered" evidence="1">
    <location>
        <begin position="330"/>
        <end position="365"/>
    </location>
</feature>
<gene>
    <name evidence="2" type="ORF">DYB34_010744</name>
</gene>
<dbReference type="VEuPathDB" id="FungiDB:H257_02316"/>
<comment type="caution">
    <text evidence="2">The sequence shown here is derived from an EMBL/GenBank/DDBJ whole genome shotgun (WGS) entry which is preliminary data.</text>
</comment>
<dbReference type="EMBL" id="QUTB01006543">
    <property type="protein sequence ID" value="RHY49519.1"/>
    <property type="molecule type" value="Genomic_DNA"/>
</dbReference>
<organism evidence="2 3">
    <name type="scientific">Aphanomyces astaci</name>
    <name type="common">Crayfish plague agent</name>
    <dbReference type="NCBI Taxonomy" id="112090"/>
    <lineage>
        <taxon>Eukaryota</taxon>
        <taxon>Sar</taxon>
        <taxon>Stramenopiles</taxon>
        <taxon>Oomycota</taxon>
        <taxon>Saprolegniomycetes</taxon>
        <taxon>Saprolegniales</taxon>
        <taxon>Verrucalvaceae</taxon>
        <taxon>Aphanomyces</taxon>
    </lineage>
</organism>
<evidence type="ECO:0000256" key="1">
    <source>
        <dbReference type="SAM" id="MobiDB-lite"/>
    </source>
</evidence>
<feature type="compositionally biased region" description="Low complexity" evidence="1">
    <location>
        <begin position="353"/>
        <end position="365"/>
    </location>
</feature>
<evidence type="ECO:0000313" key="2">
    <source>
        <dbReference type="EMBL" id="RHY49519.1"/>
    </source>
</evidence>
<proteinExistence type="predicted"/>
<name>A0A3R7DEW5_APHAT</name>
<accession>A0A3R7DEW5</accession>